<dbReference type="Pfam" id="PF05504">
    <property type="entry name" value="Spore_GerAC"/>
    <property type="match status" value="1"/>
</dbReference>
<evidence type="ECO:0000256" key="6">
    <source>
        <dbReference type="ARBA" id="ARBA00023139"/>
    </source>
</evidence>
<accession>D7CJW7</accession>
<keyword evidence="7" id="KW-0449">Lipoprotein</keyword>
<organism evidence="10 11">
    <name type="scientific">Syntrophothermus lipocalidus (strain DSM 12680 / TGB-C1)</name>
    <dbReference type="NCBI Taxonomy" id="643648"/>
    <lineage>
        <taxon>Bacteria</taxon>
        <taxon>Bacillati</taxon>
        <taxon>Bacillota</taxon>
        <taxon>Clostridia</taxon>
        <taxon>Eubacteriales</taxon>
        <taxon>Syntrophomonadaceae</taxon>
        <taxon>Syntrophothermus</taxon>
    </lineage>
</organism>
<dbReference type="InterPro" id="IPR038501">
    <property type="entry name" value="Spore_GerAC_C_sf"/>
</dbReference>
<dbReference type="Gene3D" id="3.30.300.210">
    <property type="entry name" value="Nutrient germinant receptor protein C, domain 3"/>
    <property type="match status" value="1"/>
</dbReference>
<evidence type="ECO:0000256" key="3">
    <source>
        <dbReference type="ARBA" id="ARBA00022544"/>
    </source>
</evidence>
<evidence type="ECO:0000256" key="7">
    <source>
        <dbReference type="ARBA" id="ARBA00023288"/>
    </source>
</evidence>
<dbReference type="KEGG" id="slp:Slip_0295"/>
<dbReference type="OrthoDB" id="9816067at2"/>
<evidence type="ECO:0000259" key="8">
    <source>
        <dbReference type="Pfam" id="PF05504"/>
    </source>
</evidence>
<dbReference type="NCBIfam" id="TIGR02887">
    <property type="entry name" value="spore_ger_x_C"/>
    <property type="match status" value="1"/>
</dbReference>
<evidence type="ECO:0000259" key="9">
    <source>
        <dbReference type="Pfam" id="PF25198"/>
    </source>
</evidence>
<evidence type="ECO:0000313" key="10">
    <source>
        <dbReference type="EMBL" id="ADI01081.1"/>
    </source>
</evidence>
<proteinExistence type="inferred from homology"/>
<evidence type="ECO:0000256" key="1">
    <source>
        <dbReference type="ARBA" id="ARBA00004635"/>
    </source>
</evidence>
<keyword evidence="11" id="KW-1185">Reference proteome</keyword>
<dbReference type="GO" id="GO:0009847">
    <property type="term" value="P:spore germination"/>
    <property type="evidence" value="ECO:0007669"/>
    <property type="project" value="InterPro"/>
</dbReference>
<evidence type="ECO:0000256" key="5">
    <source>
        <dbReference type="ARBA" id="ARBA00023136"/>
    </source>
</evidence>
<dbReference type="PANTHER" id="PTHR35789:SF1">
    <property type="entry name" value="SPORE GERMINATION PROTEIN B3"/>
    <property type="match status" value="1"/>
</dbReference>
<comment type="similarity">
    <text evidence="2">Belongs to the GerABKC lipoprotein family.</text>
</comment>
<protein>
    <submittedName>
        <fullName evidence="10">Germination protein, Ger(X)C family</fullName>
    </submittedName>
</protein>
<dbReference type="EMBL" id="CP002048">
    <property type="protein sequence ID" value="ADI01081.1"/>
    <property type="molecule type" value="Genomic_DNA"/>
</dbReference>
<reference evidence="10 11" key="2">
    <citation type="journal article" date="2010" name="Stand. Genomic Sci.">
        <title>Complete genome sequence of Syntrophothermus lipocalidus type strain (TGB-C1).</title>
        <authorList>
            <person name="Djao O.D."/>
            <person name="Zhang X."/>
            <person name="Lucas S."/>
            <person name="Lapidus A."/>
            <person name="Del Rio T.G."/>
            <person name="Nolan M."/>
            <person name="Tice H."/>
            <person name="Cheng J.F."/>
            <person name="Han C."/>
            <person name="Tapia R."/>
            <person name="Goodwin L."/>
            <person name="Pitluck S."/>
            <person name="Liolios K."/>
            <person name="Ivanova N."/>
            <person name="Mavromatis K."/>
            <person name="Mikhailova N."/>
            <person name="Ovchinnikova G."/>
            <person name="Pati A."/>
            <person name="Brambilla E."/>
            <person name="Chen A."/>
            <person name="Palaniappan K."/>
            <person name="Land M."/>
            <person name="Hauser L."/>
            <person name="Chang Y.J."/>
            <person name="Jeffries C.D."/>
            <person name="Rohde M."/>
            <person name="Sikorski J."/>
            <person name="Spring S."/>
            <person name="Goker M."/>
            <person name="Detter J.C."/>
            <person name="Woyke T."/>
            <person name="Bristow J."/>
            <person name="Eisen J.A."/>
            <person name="Markowitz V."/>
            <person name="Hugenholtz P."/>
            <person name="Kyrpides N.C."/>
            <person name="Klenk H.P."/>
        </authorList>
    </citation>
    <scope>NUCLEOTIDE SEQUENCE [LARGE SCALE GENOMIC DNA]</scope>
    <source>
        <strain evidence="11">DSM 12680 / TGB-C1</strain>
    </source>
</reference>
<dbReference type="HOGENOM" id="CLU_051140_0_0_9"/>
<dbReference type="eggNOG" id="ENOG502Z9N7">
    <property type="taxonomic scope" value="Bacteria"/>
</dbReference>
<dbReference type="InterPro" id="IPR057336">
    <property type="entry name" value="GerAC_N"/>
</dbReference>
<dbReference type="InterPro" id="IPR008844">
    <property type="entry name" value="Spore_GerAC-like"/>
</dbReference>
<name>D7CJW7_SYNLT</name>
<reference evidence="11" key="1">
    <citation type="journal article" date="2010" name="Stand. Genomic Sci.">
        <title>Complete genome sequence of Syntrophothermus lipocalidus type strain (TGB-C1T).</title>
        <authorList>
            <consortium name="US DOE Joint Genome Institute (JGI-PGF)"/>
            <person name="Djao O."/>
            <person name="Zhang X."/>
            <person name="Lucas S."/>
            <person name="Lapidus A."/>
            <person name="Glavina Del Rio T."/>
            <person name="Nolan M."/>
            <person name="Tice H."/>
            <person name="Cheng J."/>
            <person name="Han C."/>
            <person name="Tapia R."/>
            <person name="Goodwin L."/>
            <person name="Pitluck S."/>
            <person name="Liolios K."/>
            <person name="Ivanova N."/>
            <person name="Mavromatis K."/>
            <person name="Mikhailova N."/>
            <person name="Ovchinnikova G."/>
            <person name="Pati A."/>
            <person name="Brambilla E."/>
            <person name="Chen A."/>
            <person name="Palaniappan K."/>
            <person name="Land M."/>
            <person name="Hauser L."/>
            <person name="Chang Y."/>
            <person name="Jeffries C."/>
            <person name="Rohde M."/>
            <person name="Sikorski J."/>
            <person name="Spring S."/>
            <person name="Goker M."/>
            <person name="Detter J."/>
            <person name="Woyke T."/>
            <person name="Bristow J."/>
            <person name="Eisen J."/>
            <person name="Markowitz V."/>
            <person name="Hugenholtz P."/>
            <person name="Kyrpides N."/>
            <person name="Klenk H."/>
        </authorList>
    </citation>
    <scope>NUCLEOTIDE SEQUENCE [LARGE SCALE GENOMIC DNA]</scope>
    <source>
        <strain evidence="11">DSM 12680 / TGB-C1</strain>
    </source>
</reference>
<dbReference type="Pfam" id="PF25198">
    <property type="entry name" value="Spore_GerAC_N"/>
    <property type="match status" value="1"/>
</dbReference>
<sequence length="378" mass="42193">MRRRICLLILIFSLLATSGCWGRVEFPQAVVIGGAGMDLLPDQNILTSFQLMLPPDISRGPSFVVVSAPGQTVSVGRRRITLESPRVQIIEHIAAFVVGEAMARNLVDMVDLMLRSPHLRENTDIFVARGSEARQVLETAPVIEKSSVQALKAMIRSQDPTTGVYTEVRINEVLSKLAAPGIEPVIPGVEVISDASGKKTLRLSGTAVFRKGHLVGWLDTRESRGYRWLRPKQVRGGTVTVTCPFDGKPVLLEMLRTRSEIIPRLENGRVAFSIKIRDDAMFYEQKCTHDLLTSPTISQLEAEGERQIEDEVLAAIYKAQSLESDIFGLGLAVSRRYPRAWQSMEKNWETIFPTVPVSVQVDVNIRRSNFLTKILYLR</sequence>
<keyword evidence="6" id="KW-0564">Palmitate</keyword>
<dbReference type="AlphaFoldDB" id="D7CJW7"/>
<evidence type="ECO:0000313" key="11">
    <source>
        <dbReference type="Proteomes" id="UP000000378"/>
    </source>
</evidence>
<keyword evidence="3" id="KW-0309">Germination</keyword>
<evidence type="ECO:0000256" key="4">
    <source>
        <dbReference type="ARBA" id="ARBA00022729"/>
    </source>
</evidence>
<dbReference type="RefSeq" id="WP_013174483.1">
    <property type="nucleotide sequence ID" value="NC_014220.1"/>
</dbReference>
<comment type="subcellular location">
    <subcellularLocation>
        <location evidence="1">Membrane</location>
        <topology evidence="1">Lipid-anchor</topology>
    </subcellularLocation>
</comment>
<dbReference type="PANTHER" id="PTHR35789">
    <property type="entry name" value="SPORE GERMINATION PROTEIN B3"/>
    <property type="match status" value="1"/>
</dbReference>
<dbReference type="GO" id="GO:0016020">
    <property type="term" value="C:membrane"/>
    <property type="evidence" value="ECO:0007669"/>
    <property type="project" value="UniProtKB-SubCell"/>
</dbReference>
<keyword evidence="5" id="KW-0472">Membrane</keyword>
<evidence type="ECO:0000256" key="2">
    <source>
        <dbReference type="ARBA" id="ARBA00007886"/>
    </source>
</evidence>
<feature type="domain" description="Spore germination protein N-terminal" evidence="9">
    <location>
        <begin position="31"/>
        <end position="190"/>
    </location>
</feature>
<dbReference type="PROSITE" id="PS51257">
    <property type="entry name" value="PROKAR_LIPOPROTEIN"/>
    <property type="match status" value="1"/>
</dbReference>
<dbReference type="InterPro" id="IPR046953">
    <property type="entry name" value="Spore_GerAC-like_C"/>
</dbReference>
<dbReference type="Proteomes" id="UP000000378">
    <property type="component" value="Chromosome"/>
</dbReference>
<dbReference type="STRING" id="643648.Slip_0295"/>
<feature type="domain" description="Spore germination GerAC-like C-terminal" evidence="8">
    <location>
        <begin position="204"/>
        <end position="368"/>
    </location>
</feature>
<keyword evidence="4" id="KW-0732">Signal</keyword>
<gene>
    <name evidence="10" type="ordered locus">Slip_0295</name>
</gene>